<keyword evidence="6 12" id="KW-0812">Transmembrane</keyword>
<evidence type="ECO:0000256" key="3">
    <source>
        <dbReference type="ARBA" id="ARBA00004922"/>
    </source>
</evidence>
<reference evidence="15 16" key="1">
    <citation type="journal article" date="2018" name="BMC Genomics">
        <title>Comparative genome analyses reveal sequence features reflecting distinct modes of host-adaptation between dicot and monocot powdery mildew.</title>
        <authorList>
            <person name="Wu Y."/>
            <person name="Ma X."/>
            <person name="Pan Z."/>
            <person name="Kale S.D."/>
            <person name="Song Y."/>
            <person name="King H."/>
            <person name="Zhang Q."/>
            <person name="Presley C."/>
            <person name="Deng X."/>
            <person name="Wei C.I."/>
            <person name="Xiao S."/>
        </authorList>
    </citation>
    <scope>NUCLEOTIDE SEQUENCE [LARGE SCALE GENOMIC DNA]</scope>
    <source>
        <strain evidence="15">UCSC1</strain>
    </source>
</reference>
<dbReference type="Gene3D" id="3.40.50.2000">
    <property type="entry name" value="Glycogen Phosphorylase B"/>
    <property type="match status" value="2"/>
</dbReference>
<dbReference type="InterPro" id="IPR028098">
    <property type="entry name" value="Glyco_trans_4-like_N"/>
</dbReference>
<dbReference type="InterPro" id="IPR001296">
    <property type="entry name" value="Glyco_trans_1"/>
</dbReference>
<dbReference type="SUPFAM" id="SSF53756">
    <property type="entry name" value="UDP-Glycosyltransferase/glycogen phosphorylase"/>
    <property type="match status" value="1"/>
</dbReference>
<comment type="pathway">
    <text evidence="3 12">Protein modification; protein glycosylation.</text>
</comment>
<keyword evidence="8 12" id="KW-1133">Transmembrane helix</keyword>
<evidence type="ECO:0000256" key="8">
    <source>
        <dbReference type="ARBA" id="ARBA00022989"/>
    </source>
</evidence>
<evidence type="ECO:0000313" key="15">
    <source>
        <dbReference type="EMBL" id="RKF62448.1"/>
    </source>
</evidence>
<dbReference type="EC" id="2.4.1.132" evidence="12"/>
<accession>A0A420HYE4</accession>
<dbReference type="EMBL" id="MCBR01014752">
    <property type="protein sequence ID" value="RKF62448.1"/>
    <property type="molecule type" value="Genomic_DNA"/>
</dbReference>
<dbReference type="Pfam" id="PF13439">
    <property type="entry name" value="Glyco_transf_4"/>
    <property type="match status" value="1"/>
</dbReference>
<evidence type="ECO:0000256" key="10">
    <source>
        <dbReference type="ARBA" id="ARBA00045103"/>
    </source>
</evidence>
<dbReference type="OrthoDB" id="448893at2759"/>
<evidence type="ECO:0000256" key="12">
    <source>
        <dbReference type="RuleBase" id="RU367136"/>
    </source>
</evidence>
<feature type="transmembrane region" description="Helical" evidence="12">
    <location>
        <begin position="436"/>
        <end position="456"/>
    </location>
</feature>
<name>A0A420HYE4_9PEZI</name>
<comment type="catalytic activity">
    <reaction evidence="11 12">
        <text>an alpha-D-Man-(1-&gt;3)-beta-D-Man-(1-&gt;4)-beta-D-GlcNAc-(1-&gt;4)-alpha-D-GlcNAc-diphospho-di-trans,poly-cis-dolichol + GDP-alpha-D-mannose = an alpha-D-Man-(1-&gt;3)-[alpha-D-Man-(1-&gt;6)]-beta-D-Man-(1-&gt;4)-beta-D-GlcNAc-(1-&gt;4)-alpha-D-GlcNAc-diphospho-di-trans,poly-cis-dolichol + GDP + H(+)</text>
        <dbReference type="Rhea" id="RHEA:29519"/>
        <dbReference type="Rhea" id="RHEA-COMP:19513"/>
        <dbReference type="Rhea" id="RHEA-COMP:19515"/>
        <dbReference type="ChEBI" id="CHEBI:15378"/>
        <dbReference type="ChEBI" id="CHEBI:57527"/>
        <dbReference type="ChEBI" id="CHEBI:58189"/>
        <dbReference type="ChEBI" id="CHEBI:132510"/>
        <dbReference type="ChEBI" id="CHEBI:132511"/>
        <dbReference type="EC" id="2.4.1.257"/>
    </reaction>
    <physiologicalReaction direction="left-to-right" evidence="11 12">
        <dbReference type="Rhea" id="RHEA:29520"/>
    </physiologicalReaction>
</comment>
<evidence type="ECO:0000256" key="6">
    <source>
        <dbReference type="ARBA" id="ARBA00022692"/>
    </source>
</evidence>
<evidence type="ECO:0000256" key="11">
    <source>
        <dbReference type="ARBA" id="ARBA00045104"/>
    </source>
</evidence>
<dbReference type="GO" id="GO:0005789">
    <property type="term" value="C:endoplasmic reticulum membrane"/>
    <property type="evidence" value="ECO:0007669"/>
    <property type="project" value="UniProtKB-SubCell"/>
</dbReference>
<sequence length="470" mass="53435">MKLENKNIIFFHPDLGIGGAERLVIDAAVGLQNRGHKVVIYTSHCDPKHCFEEVRAGSLDVRVCGNSIFPASIFSKCSIICAILRQLHVIFLTYFTSELTNLKPDVFIVDQLSAGLPWLAYLHPDTKILFYCHFPDLLLTQNRANLWKSLYRIPFDYVEKYSMTFADSVVVNSGFTKRIVEKVFPNLANDKDIEVIYPCVYNRERKPKNEEKLQINLVDRQILLSINRFEKKKNIGLAISAYAGLNSHVRQGHELTKKLGGYDSKVQENFTCHNELLIFARSLGLKTQTIKKSLNSLDSLEDVDVLFLLSISDYMKDILLKSARLLIYTPTNEHFGIVPLEAMLAGVPVLAANTGGPLETVVQGQTGWLCSPDEISRWSEVIQNVFHRIPAEDLRMIGENGIKRVKQEFCQTKMIARFEETISKMSDTSRKSTRRFSFLMKSVGVIFSIIIAFLILKMRTIASSYNLYFS</sequence>
<dbReference type="EC" id="2.4.1.257" evidence="12"/>
<dbReference type="GO" id="GO:0102704">
    <property type="term" value="F:GDP-Man:Man(2)GlcNAc(2)-PP-Dol alpha-1,6-mannosyltransferase activity"/>
    <property type="evidence" value="ECO:0007669"/>
    <property type="project" value="UniProtKB-UniRule"/>
</dbReference>
<gene>
    <name evidence="15" type="ORF">GcC1_147015</name>
</gene>
<evidence type="ECO:0000259" key="13">
    <source>
        <dbReference type="Pfam" id="PF00534"/>
    </source>
</evidence>
<evidence type="ECO:0000256" key="9">
    <source>
        <dbReference type="ARBA" id="ARBA00023136"/>
    </source>
</evidence>
<evidence type="ECO:0000256" key="7">
    <source>
        <dbReference type="ARBA" id="ARBA00022824"/>
    </source>
</evidence>
<evidence type="ECO:0000313" key="16">
    <source>
        <dbReference type="Proteomes" id="UP000285405"/>
    </source>
</evidence>
<dbReference type="GO" id="GO:0004378">
    <property type="term" value="F:GDP-Man:Man(1)GlcNAc(2)-PP-Dol alpha-1,3-mannosyltransferase activity"/>
    <property type="evidence" value="ECO:0007669"/>
    <property type="project" value="UniProtKB-UniRule"/>
</dbReference>
<evidence type="ECO:0000256" key="5">
    <source>
        <dbReference type="ARBA" id="ARBA00022679"/>
    </source>
</evidence>
<dbReference type="PANTHER" id="PTHR45918">
    <property type="entry name" value="ALPHA-1,3/1,6-MANNOSYLTRANSFERASE ALG2"/>
    <property type="match status" value="1"/>
</dbReference>
<dbReference type="PANTHER" id="PTHR45918:SF1">
    <property type="entry name" value="ALPHA-1,3_1,6-MANNOSYLTRANSFERASE ALG2"/>
    <property type="match status" value="1"/>
</dbReference>
<keyword evidence="4 12" id="KW-0328">Glycosyltransferase</keyword>
<evidence type="ECO:0000256" key="4">
    <source>
        <dbReference type="ARBA" id="ARBA00022676"/>
    </source>
</evidence>
<evidence type="ECO:0000256" key="2">
    <source>
        <dbReference type="ARBA" id="ARBA00004586"/>
    </source>
</evidence>
<keyword evidence="9 12" id="KW-0472">Membrane</keyword>
<comment type="catalytic activity">
    <reaction evidence="10 12">
        <text>a beta-D-Man-(1-&gt;4)-beta-D-GlcNAc-(1-&gt;4)-alpha-D-GlcNAc-diphospho-di-trans,poly-cis-dolichol + GDP-alpha-D-mannose = an alpha-D-Man-(1-&gt;3)-beta-D-Man-(1-&gt;4)-beta-D-GlcNAc-(1-&gt;4)-alpha-D-GlcNAc-diphospho-di-trans,poly-cis-dolichol + GDP + H(+)</text>
        <dbReference type="Rhea" id="RHEA:29515"/>
        <dbReference type="Rhea" id="RHEA-COMP:19511"/>
        <dbReference type="Rhea" id="RHEA-COMP:19513"/>
        <dbReference type="ChEBI" id="CHEBI:15378"/>
        <dbReference type="ChEBI" id="CHEBI:57527"/>
        <dbReference type="ChEBI" id="CHEBI:58189"/>
        <dbReference type="ChEBI" id="CHEBI:58472"/>
        <dbReference type="ChEBI" id="CHEBI:132510"/>
        <dbReference type="EC" id="2.4.1.132"/>
    </reaction>
    <physiologicalReaction direction="left-to-right" evidence="10 12">
        <dbReference type="Rhea" id="RHEA:29516"/>
    </physiologicalReaction>
</comment>
<dbReference type="InterPro" id="IPR027054">
    <property type="entry name" value="ALG2"/>
</dbReference>
<proteinExistence type="inferred from homology"/>
<comment type="subcellular location">
    <subcellularLocation>
        <location evidence="2 12">Endoplasmic reticulum membrane</location>
    </subcellularLocation>
</comment>
<comment type="similarity">
    <text evidence="12">Belongs to the glycosyltransferase group 1 family.</text>
</comment>
<dbReference type="UniPathway" id="UPA00378"/>
<keyword evidence="7 12" id="KW-0256">Endoplasmic reticulum</keyword>
<evidence type="ECO:0000259" key="14">
    <source>
        <dbReference type="Pfam" id="PF13439"/>
    </source>
</evidence>
<organism evidence="15 16">
    <name type="scientific">Golovinomyces cichoracearum</name>
    <dbReference type="NCBI Taxonomy" id="62708"/>
    <lineage>
        <taxon>Eukaryota</taxon>
        <taxon>Fungi</taxon>
        <taxon>Dikarya</taxon>
        <taxon>Ascomycota</taxon>
        <taxon>Pezizomycotina</taxon>
        <taxon>Leotiomycetes</taxon>
        <taxon>Erysiphales</taxon>
        <taxon>Erysiphaceae</taxon>
        <taxon>Golovinomyces</taxon>
    </lineage>
</organism>
<dbReference type="AlphaFoldDB" id="A0A420HYE4"/>
<comment type="caution">
    <text evidence="15">The sequence shown here is derived from an EMBL/GenBank/DDBJ whole genome shotgun (WGS) entry which is preliminary data.</text>
</comment>
<keyword evidence="5 12" id="KW-0808">Transferase</keyword>
<protein>
    <recommendedName>
        <fullName evidence="12">Alpha-1,3/1,6-mannosyltransferase ALG2</fullName>
        <ecNumber evidence="12">2.4.1.132</ecNumber>
        <ecNumber evidence="12">2.4.1.257</ecNumber>
    </recommendedName>
    <alternativeName>
        <fullName evidence="12">GDP-Man:Man(1)GlcNAc(2)-PP-Dol alpha-1,3-mannosyltransferase</fullName>
    </alternativeName>
</protein>
<dbReference type="Pfam" id="PF00534">
    <property type="entry name" value="Glycos_transf_1"/>
    <property type="match status" value="1"/>
</dbReference>
<dbReference type="Proteomes" id="UP000285405">
    <property type="component" value="Unassembled WGS sequence"/>
</dbReference>
<feature type="domain" description="Glycosyl transferase family 1" evidence="13">
    <location>
        <begin position="217"/>
        <end position="403"/>
    </location>
</feature>
<feature type="domain" description="Glycosyltransferase subfamily 4-like N-terminal" evidence="14">
    <location>
        <begin position="17"/>
        <end position="200"/>
    </location>
</feature>
<comment type="function">
    <text evidence="1 12">Mannosylates Man(2)GlcNAc(2)-dolichol diphosphate and Man(1)GlcNAc(2)-dolichol diphosphate to form Man(3)GlcNAc(2)-dolichol diphosphate.</text>
</comment>
<evidence type="ECO:0000256" key="1">
    <source>
        <dbReference type="ARBA" id="ARBA00003142"/>
    </source>
</evidence>